<feature type="chain" id="PRO_5002236326" description="LysM domain-containing protein" evidence="2">
    <location>
        <begin position="19"/>
        <end position="796"/>
    </location>
</feature>
<proteinExistence type="predicted"/>
<sequence>MWQQILTTLLLTATPAASSYAYARDLAEVIYGPSGVCSISGTITVEKQPVYYSEYINSNTVIDPFHDGHPITITDAPTVIAVLSYITTTITPTSIPIGQMSTPNALSSMNPMTTSPGVSASPSSPSTSIAMSMASQGVPTSAQTSAVAPSSAPVNSTPTTANLAIGQDFPSGTITSLPSGSNIILALANLNAQRLRMLRRQDSDSAAATAAVSASPIALVDLTPVESSAISASALPTGQHAVSEDDCDHASPLHLSSGSLLTSGFAAIGKILGASSALLGPLGFNASVDQVNTGFLFVDGILHWNAPDVGEASFYSCEGVIWAGFPSVPSYLGICEQVVVGGIGAQACAARVEENGGVVNPNLTAPIIIDEDSATSTVYTTTSLTTTSSLYTTLTMTNSPATTSPTTNSPATSLPTTSSPGTTLSTTSALSTTPTTASPSSTTPSNSISPSTSSTPSSGISTTSLLGTPVTTSGLTGTYTTPMTSAPTTQASTTTFTTTSAVPSIDPNCNQDNCLRNLEDPRYYTQALTFCPTYTMTSAVPIPSWLGGCYNSTQATSACGCLLPLQTSSSNGTTSMTNSSTSAMTTPTSASSPTAPYSNTTTSTSPMNTGINSNGTITSNTTITTNGTAPITSTNSTSPVCNLTANVCLNSTFIVSNTVHTQNCSSNGTSCTTSQSLALVPGIVAQYPTVKSVLLTHKRILGLGVTASQLQSTLANGTLITACATPDQVVIDDVACASGYGNSSTPTTSGNSTSPMSSGTASNGTTNSTMNSPVLNLKERLRRRAQLQPQLGGPAH</sequence>
<evidence type="ECO:0000256" key="2">
    <source>
        <dbReference type="SAM" id="SignalP"/>
    </source>
</evidence>
<keyword evidence="2" id="KW-0732">Signal</keyword>
<protein>
    <recommendedName>
        <fullName evidence="5">LysM domain-containing protein</fullName>
    </recommendedName>
</protein>
<feature type="region of interest" description="Disordered" evidence="1">
    <location>
        <begin position="110"/>
        <end position="135"/>
    </location>
</feature>
<dbReference type="STRING" id="1016849.A0A0D1X9Q7"/>
<dbReference type="HOGENOM" id="CLU_353021_0_0_1"/>
<evidence type="ECO:0008006" key="5">
    <source>
        <dbReference type="Google" id="ProtNLM"/>
    </source>
</evidence>
<dbReference type="OrthoDB" id="4161711at2759"/>
<feature type="signal peptide" evidence="2">
    <location>
        <begin position="1"/>
        <end position="18"/>
    </location>
</feature>
<name>A0A0D1X9Q7_9EURO</name>
<evidence type="ECO:0000313" key="3">
    <source>
        <dbReference type="EMBL" id="KIV84566.1"/>
    </source>
</evidence>
<dbReference type="EMBL" id="KN846951">
    <property type="protein sequence ID" value="KIV84566.1"/>
    <property type="molecule type" value="Genomic_DNA"/>
</dbReference>
<accession>A0A0D1X9Q7</accession>
<reference evidence="3 4" key="1">
    <citation type="submission" date="2015-01" db="EMBL/GenBank/DDBJ databases">
        <title>The Genome Sequence of Exophiala sideris CBS121828.</title>
        <authorList>
            <consortium name="The Broad Institute Genomics Platform"/>
            <person name="Cuomo C."/>
            <person name="de Hoog S."/>
            <person name="Gorbushina A."/>
            <person name="Stielow B."/>
            <person name="Teixiera M."/>
            <person name="Abouelleil A."/>
            <person name="Chapman S.B."/>
            <person name="Priest M."/>
            <person name="Young S.K."/>
            <person name="Wortman J."/>
            <person name="Nusbaum C."/>
            <person name="Birren B."/>
        </authorList>
    </citation>
    <scope>NUCLEOTIDE SEQUENCE [LARGE SCALE GENOMIC DNA]</scope>
    <source>
        <strain evidence="3 4">CBS 121828</strain>
    </source>
</reference>
<evidence type="ECO:0000313" key="4">
    <source>
        <dbReference type="Proteomes" id="UP000053599"/>
    </source>
</evidence>
<organism evidence="3 4">
    <name type="scientific">Exophiala sideris</name>
    <dbReference type="NCBI Taxonomy" id="1016849"/>
    <lineage>
        <taxon>Eukaryota</taxon>
        <taxon>Fungi</taxon>
        <taxon>Dikarya</taxon>
        <taxon>Ascomycota</taxon>
        <taxon>Pezizomycotina</taxon>
        <taxon>Eurotiomycetes</taxon>
        <taxon>Chaetothyriomycetidae</taxon>
        <taxon>Chaetothyriales</taxon>
        <taxon>Herpotrichiellaceae</taxon>
        <taxon>Exophiala</taxon>
    </lineage>
</organism>
<feature type="compositionally biased region" description="Low complexity" evidence="1">
    <location>
        <begin position="113"/>
        <end position="135"/>
    </location>
</feature>
<feature type="region of interest" description="Disordered" evidence="1">
    <location>
        <begin position="396"/>
        <end position="491"/>
    </location>
</feature>
<dbReference type="AlphaFoldDB" id="A0A0D1X9Q7"/>
<feature type="region of interest" description="Disordered" evidence="1">
    <location>
        <begin position="569"/>
        <end position="613"/>
    </location>
</feature>
<gene>
    <name evidence="3" type="ORF">PV11_00339</name>
</gene>
<feature type="region of interest" description="Disordered" evidence="1">
    <location>
        <begin position="742"/>
        <end position="771"/>
    </location>
</feature>
<evidence type="ECO:0000256" key="1">
    <source>
        <dbReference type="SAM" id="MobiDB-lite"/>
    </source>
</evidence>
<dbReference type="Proteomes" id="UP000053599">
    <property type="component" value="Unassembled WGS sequence"/>
</dbReference>